<sequence>MLTKLILSATVVLLANTCNNKTATEKEQQDTTVTAAPAQQAPAADKPDPWSFIQKKRWNLIQLDGTTLEQSGIWLDFDTAQKRFSGNGGCNRLGGNYDADNQQIKFNQVISTRMACVDQAANERESSFLRLLSDHTYTFDIADQTLNLYDSGKVVLMFGMTDKPVATDRQ</sequence>
<keyword evidence="4" id="KW-1185">Reference proteome</keyword>
<keyword evidence="3" id="KW-0346">Stress response</keyword>
<name>A0A1H7KJK4_9BACT</name>
<feature type="domain" description="DUF306" evidence="2">
    <location>
        <begin position="53"/>
        <end position="157"/>
    </location>
</feature>
<dbReference type="AlphaFoldDB" id="A0A1H7KJK4"/>
<dbReference type="PANTHER" id="PTHR35535">
    <property type="entry name" value="HEAT SHOCK PROTEIN HSLJ"/>
    <property type="match status" value="1"/>
</dbReference>
<dbReference type="Pfam" id="PF03724">
    <property type="entry name" value="META"/>
    <property type="match status" value="1"/>
</dbReference>
<feature type="compositionally biased region" description="Low complexity" evidence="1">
    <location>
        <begin position="30"/>
        <end position="44"/>
    </location>
</feature>
<dbReference type="STRING" id="573321.SAMN04488505_1011042"/>
<dbReference type="InterPro" id="IPR038670">
    <property type="entry name" value="HslJ-like_sf"/>
</dbReference>
<evidence type="ECO:0000313" key="3">
    <source>
        <dbReference type="EMBL" id="SEK87041.1"/>
    </source>
</evidence>
<evidence type="ECO:0000256" key="1">
    <source>
        <dbReference type="SAM" id="MobiDB-lite"/>
    </source>
</evidence>
<dbReference type="EMBL" id="FOBB01000001">
    <property type="protein sequence ID" value="SEK87041.1"/>
    <property type="molecule type" value="Genomic_DNA"/>
</dbReference>
<dbReference type="InterPro" id="IPR005184">
    <property type="entry name" value="DUF306_Meta_HslJ"/>
</dbReference>
<feature type="region of interest" description="Disordered" evidence="1">
    <location>
        <begin position="23"/>
        <end position="48"/>
    </location>
</feature>
<proteinExistence type="predicted"/>
<dbReference type="InterPro" id="IPR053147">
    <property type="entry name" value="Hsp_HslJ-like"/>
</dbReference>
<evidence type="ECO:0000313" key="4">
    <source>
        <dbReference type="Proteomes" id="UP000198984"/>
    </source>
</evidence>
<evidence type="ECO:0000259" key="2">
    <source>
        <dbReference type="Pfam" id="PF03724"/>
    </source>
</evidence>
<dbReference type="PANTHER" id="PTHR35535:SF1">
    <property type="entry name" value="HEAT SHOCK PROTEIN HSLJ"/>
    <property type="match status" value="1"/>
</dbReference>
<dbReference type="Gene3D" id="2.40.128.270">
    <property type="match status" value="1"/>
</dbReference>
<organism evidence="3 4">
    <name type="scientific">Chitinophaga rupis</name>
    <dbReference type="NCBI Taxonomy" id="573321"/>
    <lineage>
        <taxon>Bacteria</taxon>
        <taxon>Pseudomonadati</taxon>
        <taxon>Bacteroidota</taxon>
        <taxon>Chitinophagia</taxon>
        <taxon>Chitinophagales</taxon>
        <taxon>Chitinophagaceae</taxon>
        <taxon>Chitinophaga</taxon>
    </lineage>
</organism>
<dbReference type="Proteomes" id="UP000198984">
    <property type="component" value="Unassembled WGS sequence"/>
</dbReference>
<gene>
    <name evidence="3" type="ORF">SAMN04488505_1011042</name>
</gene>
<accession>A0A1H7KJK4</accession>
<protein>
    <submittedName>
        <fullName evidence="3">Heat shock protein HslJ</fullName>
    </submittedName>
</protein>
<dbReference type="OrthoDB" id="880459at2"/>
<dbReference type="RefSeq" id="WP_162277474.1">
    <property type="nucleotide sequence ID" value="NZ_FOBB01000001.1"/>
</dbReference>
<reference evidence="3 4" key="1">
    <citation type="submission" date="2016-10" db="EMBL/GenBank/DDBJ databases">
        <authorList>
            <person name="de Groot N.N."/>
        </authorList>
    </citation>
    <scope>NUCLEOTIDE SEQUENCE [LARGE SCALE GENOMIC DNA]</scope>
    <source>
        <strain evidence="3 4">DSM 21039</strain>
    </source>
</reference>